<name>L8X5X7_THACA</name>
<sequence>MLRELTNGLLDYRPICKRAPISIRGKRHAPSTVSAFTPRKVESKSAYPIAFSPHTGRTQVSSSIHRSWKSQNMISAIFREIRVVQQCANEPPQPRTMQSPPYPVAGERSWCGGLISN</sequence>
<organism evidence="1 2">
    <name type="scientific">Thanatephorus cucumeris (strain AG1-IA)</name>
    <name type="common">Rice sheath blight fungus</name>
    <name type="synonym">Rhizoctonia solani</name>
    <dbReference type="NCBI Taxonomy" id="983506"/>
    <lineage>
        <taxon>Eukaryota</taxon>
        <taxon>Fungi</taxon>
        <taxon>Dikarya</taxon>
        <taxon>Basidiomycota</taxon>
        <taxon>Agaricomycotina</taxon>
        <taxon>Agaricomycetes</taxon>
        <taxon>Cantharellales</taxon>
        <taxon>Ceratobasidiaceae</taxon>
        <taxon>Rhizoctonia</taxon>
        <taxon>Rhizoctonia solani AG-1</taxon>
    </lineage>
</organism>
<gene>
    <name evidence="1" type="ORF">AG1IA_01464</name>
</gene>
<proteinExistence type="predicted"/>
<evidence type="ECO:0000313" key="1">
    <source>
        <dbReference type="EMBL" id="ELU44502.1"/>
    </source>
</evidence>
<keyword evidence="2" id="KW-1185">Reference proteome</keyword>
<dbReference type="HOGENOM" id="CLU_2086405_0_0_1"/>
<accession>L8X5X7</accession>
<dbReference type="AlphaFoldDB" id="L8X5X7"/>
<dbReference type="Proteomes" id="UP000011668">
    <property type="component" value="Unassembled WGS sequence"/>
</dbReference>
<dbReference type="EMBL" id="AFRT01000299">
    <property type="protein sequence ID" value="ELU44502.1"/>
    <property type="molecule type" value="Genomic_DNA"/>
</dbReference>
<reference evidence="1 2" key="1">
    <citation type="journal article" date="2013" name="Nat. Commun.">
        <title>The evolution and pathogenic mechanisms of the rice sheath blight pathogen.</title>
        <authorList>
            <person name="Zheng A."/>
            <person name="Lin R."/>
            <person name="Xu L."/>
            <person name="Qin P."/>
            <person name="Tang C."/>
            <person name="Ai P."/>
            <person name="Zhang D."/>
            <person name="Liu Y."/>
            <person name="Sun Z."/>
            <person name="Feng H."/>
            <person name="Wang Y."/>
            <person name="Chen Y."/>
            <person name="Liang X."/>
            <person name="Fu R."/>
            <person name="Li Q."/>
            <person name="Zhang J."/>
            <person name="Yu X."/>
            <person name="Xie Z."/>
            <person name="Ding L."/>
            <person name="Guan P."/>
            <person name="Tang J."/>
            <person name="Liang Y."/>
            <person name="Wang S."/>
            <person name="Deng Q."/>
            <person name="Li S."/>
            <person name="Zhu J."/>
            <person name="Wang L."/>
            <person name="Liu H."/>
            <person name="Li P."/>
        </authorList>
    </citation>
    <scope>NUCLEOTIDE SEQUENCE [LARGE SCALE GENOMIC DNA]</scope>
    <source>
        <strain evidence="2">AG-1 IA</strain>
    </source>
</reference>
<comment type="caution">
    <text evidence="1">The sequence shown here is derived from an EMBL/GenBank/DDBJ whole genome shotgun (WGS) entry which is preliminary data.</text>
</comment>
<evidence type="ECO:0000313" key="2">
    <source>
        <dbReference type="Proteomes" id="UP000011668"/>
    </source>
</evidence>
<protein>
    <submittedName>
        <fullName evidence="1">Uncharacterized protein</fullName>
    </submittedName>
</protein>